<dbReference type="Pfam" id="PF08376">
    <property type="entry name" value="NIT"/>
    <property type="match status" value="1"/>
</dbReference>
<evidence type="ECO:0000256" key="3">
    <source>
        <dbReference type="ARBA" id="ARBA00012438"/>
    </source>
</evidence>
<dbReference type="GO" id="GO:0004673">
    <property type="term" value="F:protein histidine kinase activity"/>
    <property type="evidence" value="ECO:0007669"/>
    <property type="project" value="UniProtKB-EC"/>
</dbReference>
<dbReference type="InterPro" id="IPR013587">
    <property type="entry name" value="Nitrate/nitrite_sensing"/>
</dbReference>
<dbReference type="InterPro" id="IPR005467">
    <property type="entry name" value="His_kinase_dom"/>
</dbReference>
<keyword evidence="15" id="KW-1185">Reference proteome</keyword>
<evidence type="ECO:0000256" key="2">
    <source>
        <dbReference type="ARBA" id="ARBA00004370"/>
    </source>
</evidence>
<feature type="compositionally biased region" description="Low complexity" evidence="12">
    <location>
        <begin position="740"/>
        <end position="749"/>
    </location>
</feature>
<keyword evidence="9" id="KW-0067">ATP-binding</keyword>
<evidence type="ECO:0000256" key="8">
    <source>
        <dbReference type="ARBA" id="ARBA00022777"/>
    </source>
</evidence>
<keyword evidence="10" id="KW-1133">Transmembrane helix</keyword>
<reference evidence="14 15" key="1">
    <citation type="journal article" date="2016" name="Front. Microbiol.">
        <title>Comparative Genomics Analysis of Streptomyces Species Reveals Their Adaptation to the Marine Environment and Their Diversity at the Genomic Level.</title>
        <authorList>
            <person name="Tian X."/>
            <person name="Zhang Z."/>
            <person name="Yang T."/>
            <person name="Chen M."/>
            <person name="Li J."/>
            <person name="Chen F."/>
            <person name="Yang J."/>
            <person name="Li W."/>
            <person name="Zhang B."/>
            <person name="Zhang Z."/>
            <person name="Wu J."/>
            <person name="Zhang C."/>
            <person name="Long L."/>
            <person name="Xiao J."/>
        </authorList>
    </citation>
    <scope>NUCLEOTIDE SEQUENCE [LARGE SCALE GENOMIC DNA]</scope>
    <source>
        <strain evidence="14 15">SCSIO 02100</strain>
    </source>
</reference>
<dbReference type="Pfam" id="PF00672">
    <property type="entry name" value="HAMP"/>
    <property type="match status" value="1"/>
</dbReference>
<evidence type="ECO:0000256" key="7">
    <source>
        <dbReference type="ARBA" id="ARBA00022741"/>
    </source>
</evidence>
<feature type="compositionally biased region" description="Pro residues" evidence="12">
    <location>
        <begin position="664"/>
        <end position="680"/>
    </location>
</feature>
<dbReference type="GO" id="GO:0005524">
    <property type="term" value="F:ATP binding"/>
    <property type="evidence" value="ECO:0007669"/>
    <property type="project" value="UniProtKB-KW"/>
</dbReference>
<accession>A0A1E7KMC8</accession>
<evidence type="ECO:0000256" key="11">
    <source>
        <dbReference type="ARBA" id="ARBA00023012"/>
    </source>
</evidence>
<dbReference type="EMBL" id="LJGU01000107">
    <property type="protein sequence ID" value="OEV05046.1"/>
    <property type="molecule type" value="Genomic_DNA"/>
</dbReference>
<feature type="compositionally biased region" description="Polar residues" evidence="12">
    <location>
        <begin position="366"/>
        <end position="378"/>
    </location>
</feature>
<name>A0A1E7KMC8_9ACTN</name>
<dbReference type="GO" id="GO:0016020">
    <property type="term" value="C:membrane"/>
    <property type="evidence" value="ECO:0007669"/>
    <property type="project" value="UniProtKB-SubCell"/>
</dbReference>
<comment type="caution">
    <text evidence="14">The sequence shown here is derived from an EMBL/GenBank/DDBJ whole genome shotgun (WGS) entry which is preliminary data.</text>
</comment>
<dbReference type="RefSeq" id="WP_070195315.1">
    <property type="nucleotide sequence ID" value="NZ_LJGU01000107.1"/>
</dbReference>
<feature type="region of interest" description="Disordered" evidence="12">
    <location>
        <begin position="626"/>
        <end position="887"/>
    </location>
</feature>
<evidence type="ECO:0000256" key="1">
    <source>
        <dbReference type="ARBA" id="ARBA00000085"/>
    </source>
</evidence>
<evidence type="ECO:0000256" key="4">
    <source>
        <dbReference type="ARBA" id="ARBA00022553"/>
    </source>
</evidence>
<keyword evidence="6" id="KW-0812">Transmembrane</keyword>
<keyword evidence="10" id="KW-0472">Membrane</keyword>
<dbReference type="AlphaFoldDB" id="A0A1E7KMC8"/>
<feature type="domain" description="Histidine kinase" evidence="13">
    <location>
        <begin position="520"/>
        <end position="624"/>
    </location>
</feature>
<dbReference type="EC" id="2.7.13.3" evidence="3"/>
<dbReference type="CDD" id="cd00075">
    <property type="entry name" value="HATPase"/>
    <property type="match status" value="1"/>
</dbReference>
<dbReference type="CDD" id="cd06225">
    <property type="entry name" value="HAMP"/>
    <property type="match status" value="1"/>
</dbReference>
<evidence type="ECO:0000313" key="15">
    <source>
        <dbReference type="Proteomes" id="UP000176101"/>
    </source>
</evidence>
<gene>
    <name evidence="14" type="ORF">AN216_04695</name>
</gene>
<feature type="region of interest" description="Disordered" evidence="12">
    <location>
        <begin position="349"/>
        <end position="381"/>
    </location>
</feature>
<evidence type="ECO:0000256" key="9">
    <source>
        <dbReference type="ARBA" id="ARBA00022840"/>
    </source>
</evidence>
<keyword evidence="5" id="KW-0808">Transferase</keyword>
<dbReference type="Proteomes" id="UP000176101">
    <property type="component" value="Unassembled WGS sequence"/>
</dbReference>
<dbReference type="PANTHER" id="PTHR44936">
    <property type="entry name" value="SENSOR PROTEIN CREC"/>
    <property type="match status" value="1"/>
</dbReference>
<feature type="compositionally biased region" description="Polar residues" evidence="12">
    <location>
        <begin position="647"/>
        <end position="658"/>
    </location>
</feature>
<evidence type="ECO:0000256" key="6">
    <source>
        <dbReference type="ARBA" id="ARBA00022692"/>
    </source>
</evidence>
<evidence type="ECO:0000259" key="13">
    <source>
        <dbReference type="PROSITE" id="PS50109"/>
    </source>
</evidence>
<dbReference type="SUPFAM" id="SSF55874">
    <property type="entry name" value="ATPase domain of HSP90 chaperone/DNA topoisomerase II/histidine kinase"/>
    <property type="match status" value="1"/>
</dbReference>
<dbReference type="SMART" id="SM00304">
    <property type="entry name" value="HAMP"/>
    <property type="match status" value="1"/>
</dbReference>
<feature type="compositionally biased region" description="Basic and acidic residues" evidence="12">
    <location>
        <begin position="712"/>
        <end position="724"/>
    </location>
</feature>
<evidence type="ECO:0000256" key="5">
    <source>
        <dbReference type="ARBA" id="ARBA00022679"/>
    </source>
</evidence>
<dbReference type="InterPro" id="IPR003660">
    <property type="entry name" value="HAMP_dom"/>
</dbReference>
<dbReference type="PROSITE" id="PS50109">
    <property type="entry name" value="HIS_KIN"/>
    <property type="match status" value="1"/>
</dbReference>
<dbReference type="PANTHER" id="PTHR44936:SF9">
    <property type="entry name" value="SENSOR PROTEIN CREC"/>
    <property type="match status" value="1"/>
</dbReference>
<feature type="compositionally biased region" description="Polar residues" evidence="12">
    <location>
        <begin position="872"/>
        <end position="881"/>
    </location>
</feature>
<sequence>MRIYRRLVLLVAVPLAVAVTFSLLALAPSGQQALQAHRLTKMVEAATAASELAYRLQDERTAATALVSGQGDEANFRKTTAATSASIDTFRAKRGDLSHVPENAQKALERVNRSVENLPTLHAQARSGSSSLSALTFSYRIIIGDLVTYREGIAQAEGVEADVADQIRANAALSEATEHIGQQQVTVLRALAGGGFTPASQQTFQATILGYTESTNTMFDIGPEEWRTWLEKSVSGPKALAAQRLEDQVSRSQPGAELSIAADTWRKATSDRLSLLRSVESRIDDSVLSTVEDKRSELIWWAVGEAVLVLLTLVGTVLVASRLGRVMIRRLRDLRDAANDMAHQRLPQVTRELSQPGALSGATPEQVAQRSSKPVTTTGEDEIGEVGEAFNSVHHEAVRLAAEQADAHEQFAETLVTVARRGAQLTSVMVSELDTMQRDEATPERMKLLFALDHLAIRMERNTNNLLVLGGSGHGRARTADVPCSTVVMAAAQQIEQFERVETGVIEPGIGITARAVHDLAHILAELLDNATRYSPPERKVGIAAWRLWDRAVVQVVDDGVGIKPERRAELNATLAEPQASIGAVRSMGLHVVSRLAARHGIVVELRGSESPGTIAEVMLPSGVLTSASGDEAPDALPGAGSVRPESGTTGPAGTSVTARGAVPAPPAPSAAPGPVPEPDQPARRPAETAGAPAPEPARGHHDYSAGTGEGGGEKAHAHDETTRLGRVRPAGPEWPGPRPTAARAAPGGDTNREAVRDAQPTRERATDGESDGPSTGQHDARPAPSAPETAGFSSAGLPVRPRKQGTKQQRPAPVQQDKGDGTAAPASGAGSKPQSPPRRRDSRQISDVLTAYSQGINRSANRRERPAPTNPGGSENGNADDTQRNT</sequence>
<dbReference type="InterPro" id="IPR050980">
    <property type="entry name" value="2C_sensor_his_kinase"/>
</dbReference>
<feature type="compositionally biased region" description="Basic and acidic residues" evidence="12">
    <location>
        <begin position="751"/>
        <end position="768"/>
    </location>
</feature>
<dbReference type="Gene3D" id="3.30.565.10">
    <property type="entry name" value="Histidine kinase-like ATPase, C-terminal domain"/>
    <property type="match status" value="1"/>
</dbReference>
<dbReference type="InterPro" id="IPR036890">
    <property type="entry name" value="HATPase_C_sf"/>
</dbReference>
<dbReference type="STRING" id="1075402.AN216_04695"/>
<dbReference type="Pfam" id="PF02518">
    <property type="entry name" value="HATPase_c"/>
    <property type="match status" value="1"/>
</dbReference>
<dbReference type="PATRIC" id="fig|1075402.3.peg.3114"/>
<dbReference type="InterPro" id="IPR003594">
    <property type="entry name" value="HATPase_dom"/>
</dbReference>
<protein>
    <recommendedName>
        <fullName evidence="3">histidine kinase</fullName>
        <ecNumber evidence="3">2.7.13.3</ecNumber>
    </recommendedName>
</protein>
<keyword evidence="4" id="KW-0597">Phosphoprotein</keyword>
<keyword evidence="11" id="KW-0902">Two-component regulatory system</keyword>
<keyword evidence="8 14" id="KW-0418">Kinase</keyword>
<evidence type="ECO:0000256" key="12">
    <source>
        <dbReference type="SAM" id="MobiDB-lite"/>
    </source>
</evidence>
<dbReference type="SMART" id="SM00387">
    <property type="entry name" value="HATPase_c"/>
    <property type="match status" value="1"/>
</dbReference>
<dbReference type="Gene3D" id="6.10.340.10">
    <property type="match status" value="1"/>
</dbReference>
<evidence type="ECO:0000256" key="10">
    <source>
        <dbReference type="ARBA" id="ARBA00022989"/>
    </source>
</evidence>
<evidence type="ECO:0000313" key="14">
    <source>
        <dbReference type="EMBL" id="OEV05046.1"/>
    </source>
</evidence>
<keyword evidence="7" id="KW-0547">Nucleotide-binding</keyword>
<dbReference type="OrthoDB" id="4349881at2"/>
<dbReference type="GO" id="GO:0000160">
    <property type="term" value="P:phosphorelay signal transduction system"/>
    <property type="evidence" value="ECO:0007669"/>
    <property type="project" value="UniProtKB-KW"/>
</dbReference>
<comment type="catalytic activity">
    <reaction evidence="1">
        <text>ATP + protein L-histidine = ADP + protein N-phospho-L-histidine.</text>
        <dbReference type="EC" id="2.7.13.3"/>
    </reaction>
</comment>
<proteinExistence type="predicted"/>
<organism evidence="14 15">
    <name type="scientific">Streptomyces oceani</name>
    <dbReference type="NCBI Taxonomy" id="1075402"/>
    <lineage>
        <taxon>Bacteria</taxon>
        <taxon>Bacillati</taxon>
        <taxon>Actinomycetota</taxon>
        <taxon>Actinomycetes</taxon>
        <taxon>Kitasatosporales</taxon>
        <taxon>Streptomycetaceae</taxon>
        <taxon>Streptomyces</taxon>
    </lineage>
</organism>
<comment type="subcellular location">
    <subcellularLocation>
        <location evidence="2">Membrane</location>
    </subcellularLocation>
</comment>